<dbReference type="InterPro" id="IPR001849">
    <property type="entry name" value="PH_domain"/>
</dbReference>
<dbReference type="PANTHER" id="PTHR13944">
    <property type="entry name" value="AGAP007712-PA"/>
    <property type="match status" value="1"/>
</dbReference>
<evidence type="ECO:0000259" key="12">
    <source>
        <dbReference type="PROSITE" id="PS50010"/>
    </source>
</evidence>
<feature type="compositionally biased region" description="Polar residues" evidence="10">
    <location>
        <begin position="275"/>
        <end position="299"/>
    </location>
</feature>
<dbReference type="InterPro" id="IPR041020">
    <property type="entry name" value="PH_16"/>
</dbReference>
<evidence type="ECO:0000256" key="10">
    <source>
        <dbReference type="SAM" id="MobiDB-lite"/>
    </source>
</evidence>
<feature type="domain" description="DH" evidence="12">
    <location>
        <begin position="777"/>
        <end position="977"/>
    </location>
</feature>
<keyword evidence="2" id="KW-0963">Cytoplasm</keyword>
<accession>A0A9Q0ECD4</accession>
<evidence type="ECO:0000256" key="5">
    <source>
        <dbReference type="ARBA" id="ARBA00022723"/>
    </source>
</evidence>
<evidence type="ECO:0000256" key="8">
    <source>
        <dbReference type="ARBA" id="ARBA00023054"/>
    </source>
</evidence>
<dbReference type="InterPro" id="IPR051632">
    <property type="entry name" value="Rho_GEF"/>
</dbReference>
<feature type="region of interest" description="Disordered" evidence="10">
    <location>
        <begin position="564"/>
        <end position="585"/>
    </location>
</feature>
<evidence type="ECO:0000256" key="1">
    <source>
        <dbReference type="ARBA" id="ARBA00004496"/>
    </source>
</evidence>
<dbReference type="Gene3D" id="1.20.900.10">
    <property type="entry name" value="Dbl homology (DH) domain"/>
    <property type="match status" value="1"/>
</dbReference>
<feature type="compositionally biased region" description="Low complexity" evidence="10">
    <location>
        <begin position="422"/>
        <end position="457"/>
    </location>
</feature>
<dbReference type="PROSITE" id="PS50010">
    <property type="entry name" value="DH_2"/>
    <property type="match status" value="1"/>
</dbReference>
<evidence type="ECO:0000259" key="11">
    <source>
        <dbReference type="PROSITE" id="PS50003"/>
    </source>
</evidence>
<sequence length="1421" mass="157850">GQVEAYASLRGPAVGSKEADFYVVLEGSTLTHVTEARRGSGGGGDIDDDSCCCLWFTIPGHNIVEVVSVSSYYSCGRDGGVWPCGSPAALEYVSDEAQEVAGYLEANRRRLEPGSYLEAQRLCNPRETLLHLAVRQDLLHLSRFLLHRPKGHRALTLPNHPLAPGMSGHDVGGLCLWSDSSGVLRCHPGTDRLTLSAPRLPGQGPPDLIAALRLKRKDPVVIQTVRRRGFITSLGGGDRGAADKEQVDQSGGDLREDPGVVRHGLADDSSVPEDASSQRIRGVTTDSSATDSTPRSATDTPPPKHHPHPHPHHQQQHPPPPPSTPPAPPLLSSPLTVPTPPLSADHSSNRSTPEDLKNRRASSPALGVEDLSPSLVALEMDSEEDSVIVPRSCPGSEPPSAVQSGVDPFDPSPDLTCTRTKSASSACDSASSQESCEPGVRLRSYSYSSKLSLRPSRTGSRDAPPPGTSPPASSCEAEAEVQVSGSRPSGRGRRTSGEVRLRKRAQSADDEGDTGLTESLQHLTLSEFLKEIEEEEFDKYNIPSKTDSDKYKVIRTFSFLKSRMSSTRNKSKGKAKDREAKDRHLNGHQFATGSCLGPTVCLICEKPASGRDLLHCSRCMSMVHKGCKDSVPPCLKKPQDKYAISMVKNRTSSLPQNFTTRDTPPHPSTMSLPVISPKEKKEGALLFNPFSGAFSNTSDRQNESSEAESDNWRIFNQSDELQQTVVSSTDSSIGEDCVDSSYVSADLAAGALEFEAESWSLSVEQQFCERQDKQEVKRQDVIYELMQTEVHHLQTLHIMAEVFRRGVRKDVQLDAEAQERLFPCLDQLLALHHAFFCSMRERRRLGSAAGTPGEQRGYLIQRMGDLLLHQFTEENAERMKQVYGEFCSHHNDAVSFFKELQQNNKRFQTFVKQQSLNSLVRRREIPECILLVTQRITKYPVLLERILKYTQEATQEHADLLEALVRIREVVAAVDLRVSEYEQDQRLRDVWNRMENRSAAKLKNGHVFRKQDMMNVMALLLPDTLIFLQEKDQKYMFAAVDQKPPVISLQKLIVREVANEERGVFLISASAAGPEMYEVHASSAEERNTWMRLIREAVESCPEEEEDYTSESEDEKRAAEARLQKIHKLQESLMNRDQQICSSLEEKLQIYAESFALRWTTDASQLESRIRARPHSDEVPQGAVLLAAAVQETENLKAMLASPAASSLCSSPIQEDGKDGNTNNDIIKVAQSVQSLTQLLYSLQRWEKECVVRQGQQGALEARLDERERLCRLRTERLRGERRELDERLAEYQRSLERLRDGQRGVERERHALDTRQRLLRGWKHGRQRSLPSMGPSMVIPLGEKQVSDYGGHGGSVFRSDPGALDSLNALLVRSNQRQQAAPPTRPLEAHTQFQGWAANAGFFYSPVEAAGKLSVVLDGS</sequence>
<dbReference type="GO" id="GO:0035023">
    <property type="term" value="P:regulation of Rho protein signal transduction"/>
    <property type="evidence" value="ECO:0007669"/>
    <property type="project" value="TreeGrafter"/>
</dbReference>
<organism evidence="14 15">
    <name type="scientific">Muraenolepis orangiensis</name>
    <name type="common">Patagonian moray cod</name>
    <dbReference type="NCBI Taxonomy" id="630683"/>
    <lineage>
        <taxon>Eukaryota</taxon>
        <taxon>Metazoa</taxon>
        <taxon>Chordata</taxon>
        <taxon>Craniata</taxon>
        <taxon>Vertebrata</taxon>
        <taxon>Euteleostomi</taxon>
        <taxon>Actinopterygii</taxon>
        <taxon>Neopterygii</taxon>
        <taxon>Teleostei</taxon>
        <taxon>Neoteleostei</taxon>
        <taxon>Acanthomorphata</taxon>
        <taxon>Zeiogadaria</taxon>
        <taxon>Gadariae</taxon>
        <taxon>Gadiformes</taxon>
        <taxon>Muraenolepidoidei</taxon>
        <taxon>Muraenolepididae</taxon>
        <taxon>Muraenolepis</taxon>
    </lineage>
</organism>
<evidence type="ECO:0000256" key="2">
    <source>
        <dbReference type="ARBA" id="ARBA00022490"/>
    </source>
</evidence>
<evidence type="ECO:0000256" key="3">
    <source>
        <dbReference type="ARBA" id="ARBA00022553"/>
    </source>
</evidence>
<dbReference type="InterPro" id="IPR046349">
    <property type="entry name" value="C1-like_sf"/>
</dbReference>
<dbReference type="Proteomes" id="UP001148018">
    <property type="component" value="Unassembled WGS sequence"/>
</dbReference>
<dbReference type="Pfam" id="PF00621">
    <property type="entry name" value="RhoGEF"/>
    <property type="match status" value="1"/>
</dbReference>
<feature type="compositionally biased region" description="Pro residues" evidence="10">
    <location>
        <begin position="317"/>
        <end position="341"/>
    </location>
</feature>
<dbReference type="PROSITE" id="PS50003">
    <property type="entry name" value="PH_DOMAIN"/>
    <property type="match status" value="1"/>
</dbReference>
<evidence type="ECO:0000256" key="4">
    <source>
        <dbReference type="ARBA" id="ARBA00022658"/>
    </source>
</evidence>
<dbReference type="PANTHER" id="PTHR13944:SF22">
    <property type="entry name" value="RHO GUANINE NUCLEOTIDE EXCHANGE FACTOR 28"/>
    <property type="match status" value="1"/>
</dbReference>
<keyword evidence="8 9" id="KW-0175">Coiled coil</keyword>
<comment type="subcellular location">
    <subcellularLocation>
        <location evidence="1">Cytoplasm</location>
    </subcellularLocation>
</comment>
<dbReference type="SUPFAM" id="SSF50729">
    <property type="entry name" value="PH domain-like"/>
    <property type="match status" value="1"/>
</dbReference>
<name>A0A9Q0ECD4_9TELE</name>
<dbReference type="EMBL" id="JANIIK010000043">
    <property type="protein sequence ID" value="KAJ3604759.1"/>
    <property type="molecule type" value="Genomic_DNA"/>
</dbReference>
<dbReference type="Gene3D" id="2.30.29.30">
    <property type="entry name" value="Pleckstrin-homology domain (PH domain)/Phosphotyrosine-binding domain (PTB)"/>
    <property type="match status" value="1"/>
</dbReference>
<dbReference type="CDD" id="cd20876">
    <property type="entry name" value="C1_p190RhoGEF"/>
    <property type="match status" value="1"/>
</dbReference>
<feature type="domain" description="Phorbol-ester/DAG-type" evidence="13">
    <location>
        <begin position="587"/>
        <end position="634"/>
    </location>
</feature>
<dbReference type="GO" id="GO:0005085">
    <property type="term" value="F:guanyl-nucleotide exchange factor activity"/>
    <property type="evidence" value="ECO:0007669"/>
    <property type="project" value="UniProtKB-KW"/>
</dbReference>
<feature type="domain" description="PH" evidence="11">
    <location>
        <begin position="1000"/>
        <end position="1099"/>
    </location>
</feature>
<keyword evidence="15" id="KW-1185">Reference proteome</keyword>
<dbReference type="FunFam" id="1.20.900.10:FF:000004">
    <property type="entry name" value="Rho guanine nucleotide exchange factor 2"/>
    <property type="match status" value="1"/>
</dbReference>
<feature type="compositionally biased region" description="Basic and acidic residues" evidence="10">
    <location>
        <begin position="240"/>
        <end position="266"/>
    </location>
</feature>
<keyword evidence="5" id="KW-0479">Metal-binding</keyword>
<protein>
    <recommendedName>
        <fullName evidence="16">Rho guanine nucleotide exchange factor (GEF) 28a</fullName>
    </recommendedName>
</protein>
<evidence type="ECO:0000313" key="14">
    <source>
        <dbReference type="EMBL" id="KAJ3604759.1"/>
    </source>
</evidence>
<dbReference type="SMART" id="SM00325">
    <property type="entry name" value="RhoGEF"/>
    <property type="match status" value="1"/>
</dbReference>
<evidence type="ECO:0000256" key="7">
    <source>
        <dbReference type="ARBA" id="ARBA00022833"/>
    </source>
</evidence>
<dbReference type="InterPro" id="IPR000219">
    <property type="entry name" value="DH_dom"/>
</dbReference>
<dbReference type="GO" id="GO:0008270">
    <property type="term" value="F:zinc ion binding"/>
    <property type="evidence" value="ECO:0007669"/>
    <property type="project" value="UniProtKB-KW"/>
</dbReference>
<dbReference type="SUPFAM" id="SSF48065">
    <property type="entry name" value="DBL homology domain (DH-domain)"/>
    <property type="match status" value="1"/>
</dbReference>
<dbReference type="InterPro" id="IPR002219">
    <property type="entry name" value="PKC_DAG/PE"/>
</dbReference>
<evidence type="ECO:0000256" key="6">
    <source>
        <dbReference type="ARBA" id="ARBA00022771"/>
    </source>
</evidence>
<keyword evidence="6" id="KW-0863">Zinc-finger</keyword>
<keyword evidence="3" id="KW-0597">Phosphoprotein</keyword>
<reference evidence="14" key="1">
    <citation type="submission" date="2022-07" db="EMBL/GenBank/DDBJ databases">
        <title>Chromosome-level genome of Muraenolepis orangiensis.</title>
        <authorList>
            <person name="Kim J."/>
        </authorList>
    </citation>
    <scope>NUCLEOTIDE SEQUENCE</scope>
    <source>
        <strain evidence="14">KU_S4_2022</strain>
        <tissue evidence="14">Muscle</tissue>
    </source>
</reference>
<feature type="compositionally biased region" description="Basic and acidic residues" evidence="10">
    <location>
        <begin position="574"/>
        <end position="585"/>
    </location>
</feature>
<feature type="non-terminal residue" evidence="14">
    <location>
        <position position="1421"/>
    </location>
</feature>
<dbReference type="Pfam" id="PF17838">
    <property type="entry name" value="PH_16"/>
    <property type="match status" value="1"/>
</dbReference>
<evidence type="ECO:0000259" key="13">
    <source>
        <dbReference type="PROSITE" id="PS50081"/>
    </source>
</evidence>
<dbReference type="GO" id="GO:0005737">
    <property type="term" value="C:cytoplasm"/>
    <property type="evidence" value="ECO:0007669"/>
    <property type="project" value="UniProtKB-SubCell"/>
</dbReference>
<dbReference type="InterPro" id="IPR035899">
    <property type="entry name" value="DBL_dom_sf"/>
</dbReference>
<keyword evidence="7" id="KW-0862">Zinc</keyword>
<feature type="region of interest" description="Disordered" evidence="10">
    <location>
        <begin position="231"/>
        <end position="519"/>
    </location>
</feature>
<proteinExistence type="predicted"/>
<dbReference type="Gene3D" id="3.30.60.20">
    <property type="match status" value="1"/>
</dbReference>
<dbReference type="InterPro" id="IPR011993">
    <property type="entry name" value="PH-like_dom_sf"/>
</dbReference>
<evidence type="ECO:0000256" key="9">
    <source>
        <dbReference type="SAM" id="Coils"/>
    </source>
</evidence>
<feature type="compositionally biased region" description="Basic residues" evidence="10">
    <location>
        <begin position="303"/>
        <end position="315"/>
    </location>
</feature>
<dbReference type="SMART" id="SM00109">
    <property type="entry name" value="C1"/>
    <property type="match status" value="1"/>
</dbReference>
<dbReference type="SUPFAM" id="SSF57889">
    <property type="entry name" value="Cysteine-rich domain"/>
    <property type="match status" value="1"/>
</dbReference>
<keyword evidence="4" id="KW-0344">Guanine-nucleotide releasing factor</keyword>
<evidence type="ECO:0008006" key="16">
    <source>
        <dbReference type="Google" id="ProtNLM"/>
    </source>
</evidence>
<comment type="caution">
    <text evidence="14">The sequence shown here is derived from an EMBL/GenBank/DDBJ whole genome shotgun (WGS) entry which is preliminary data.</text>
</comment>
<dbReference type="SMART" id="SM00233">
    <property type="entry name" value="PH"/>
    <property type="match status" value="1"/>
</dbReference>
<evidence type="ECO:0000313" key="15">
    <source>
        <dbReference type="Proteomes" id="UP001148018"/>
    </source>
</evidence>
<dbReference type="PROSITE" id="PS50081">
    <property type="entry name" value="ZF_DAG_PE_2"/>
    <property type="match status" value="1"/>
</dbReference>
<dbReference type="OrthoDB" id="28045at2759"/>
<feature type="coiled-coil region" evidence="9">
    <location>
        <begin position="1275"/>
        <end position="1309"/>
    </location>
</feature>
<dbReference type="CDD" id="cd00160">
    <property type="entry name" value="RhoGEF"/>
    <property type="match status" value="1"/>
</dbReference>
<gene>
    <name evidence="14" type="ORF">NHX12_026811</name>
</gene>